<comment type="caution">
    <text evidence="2">The sequence shown here is derived from an EMBL/GenBank/DDBJ whole genome shotgun (WGS) entry which is preliminary data.</text>
</comment>
<proteinExistence type="predicted"/>
<feature type="region of interest" description="Disordered" evidence="1">
    <location>
        <begin position="66"/>
        <end position="98"/>
    </location>
</feature>
<dbReference type="EMBL" id="ML978122">
    <property type="protein sequence ID" value="KAF2102754.1"/>
    <property type="molecule type" value="Genomic_DNA"/>
</dbReference>
<gene>
    <name evidence="2" type="ORF">NA57DRAFT_52307</name>
</gene>
<feature type="region of interest" description="Disordered" evidence="1">
    <location>
        <begin position="581"/>
        <end position="694"/>
    </location>
</feature>
<sequence>MVTQADAPSPSPPRHAARNSLTTAAAIRRGEIKISNPIPISDAHDGDVPGPASLSAVPAAEIVVSADDGSQEPAALTDIRPPQPPQFHGLYDGRPPTRRRVVPNGNGGVTTITTGDPAAHHSRALKSVEVLPTQSSLVPRTQYNRSSLRAKRASPSENKRNSGVMSGNSVRGSYEASGDEDIKDSPKDKKRGSGTLRAVLRKMFGGSGSKKEKDDRTPSRKGSRAREIGDWMVNQDSEQDALTRSNTTHNISQFASERKPPIDPMKLPVHDITTRTPLGSHLPFPMNVNAPEPSPPRASDHHPYLPQTFEPSGTDGKVPRRRATLPSLILSPTDIAALGAIWDKEIEGGAVDEELRKKNTPTPDIGMAITSASGYSSRRRSRSADALNVIAKEHEIMQQQPGVEEAKASGRQAEIEYWRASLTAGVQTHDFEPLREEPREEPREESLKRQETTESSMGSGTSMKTAHIAQSEDEHGHADVDEDDEDSLMQRRTPPNERASFEKPSPEDVRPPHSFDRPFTDDRNTLVVHGSLLGHSRNFSRPVADVVEVEKMRESLEDRICKLEQLVYKLENSSNRRTIILENAPKGRRENGEENSSGGSYYSKDQRPRHASHMQSTTEFIPQNQDSPSGDPSSPLTPTLPSHSQQPFHSYSASPLPSNSMNSQMYQHQNPVPTVGSYDYAASSSNPGPSSLPSPNIYDHLAPLYAALRYERSKRKEFAAQMHHVHQQLGELNTIVRGSANFQYNPLNPHCYGEVKARGPTGLYPTPSPEDVFGSQGSMTFNNADDEAMIAQGQQSRFSGLDYDSSEDEDDGHDHRRRGRAREPEGADTESGAEKEIYATPKETSLSPQQSREKNSPPVPPAPTTPKQSKLPTPKQSMKSLVQKKPSVSSITKSGSSSTVGTGGSKGSHRNRFGFLGGKG</sequence>
<evidence type="ECO:0000313" key="2">
    <source>
        <dbReference type="EMBL" id="KAF2102754.1"/>
    </source>
</evidence>
<feature type="compositionally biased region" description="Low complexity" evidence="1">
    <location>
        <begin position="453"/>
        <end position="465"/>
    </location>
</feature>
<evidence type="ECO:0000313" key="3">
    <source>
        <dbReference type="Proteomes" id="UP000799772"/>
    </source>
</evidence>
<feature type="compositionally biased region" description="Low complexity" evidence="1">
    <location>
        <begin position="887"/>
        <end position="900"/>
    </location>
</feature>
<feature type="region of interest" description="Disordered" evidence="1">
    <location>
        <begin position="428"/>
        <end position="522"/>
    </location>
</feature>
<feature type="compositionally biased region" description="Low complexity" evidence="1">
    <location>
        <begin position="683"/>
        <end position="694"/>
    </location>
</feature>
<feature type="compositionally biased region" description="Low complexity" evidence="1">
    <location>
        <begin position="626"/>
        <end position="642"/>
    </location>
</feature>
<dbReference type="AlphaFoldDB" id="A0A9P4INI4"/>
<keyword evidence="3" id="KW-1185">Reference proteome</keyword>
<feature type="compositionally biased region" description="Polar residues" evidence="1">
    <location>
        <begin position="132"/>
        <end position="147"/>
    </location>
</feature>
<accession>A0A9P4INI4</accession>
<feature type="compositionally biased region" description="Basic and acidic residues" evidence="1">
    <location>
        <begin position="209"/>
        <end position="229"/>
    </location>
</feature>
<feature type="compositionally biased region" description="Polar residues" evidence="1">
    <location>
        <begin position="643"/>
        <end position="672"/>
    </location>
</feature>
<feature type="compositionally biased region" description="Polar residues" evidence="1">
    <location>
        <begin position="161"/>
        <end position="171"/>
    </location>
</feature>
<feature type="region of interest" description="Disordered" evidence="1">
    <location>
        <begin position="292"/>
        <end position="320"/>
    </location>
</feature>
<feature type="region of interest" description="Disordered" evidence="1">
    <location>
        <begin position="796"/>
        <end position="920"/>
    </location>
</feature>
<dbReference type="OrthoDB" id="5428925at2759"/>
<feature type="compositionally biased region" description="Basic and acidic residues" evidence="1">
    <location>
        <begin position="499"/>
        <end position="522"/>
    </location>
</feature>
<feature type="compositionally biased region" description="Polar residues" evidence="1">
    <location>
        <begin position="613"/>
        <end position="625"/>
    </location>
</feature>
<feature type="region of interest" description="Disordered" evidence="1">
    <location>
        <begin position="1"/>
        <end position="54"/>
    </location>
</feature>
<dbReference type="Proteomes" id="UP000799772">
    <property type="component" value="Unassembled WGS sequence"/>
</dbReference>
<feature type="compositionally biased region" description="Basic and acidic residues" evidence="1">
    <location>
        <begin position="429"/>
        <end position="452"/>
    </location>
</feature>
<feature type="region of interest" description="Disordered" evidence="1">
    <location>
        <begin position="128"/>
        <end position="230"/>
    </location>
</feature>
<feature type="compositionally biased region" description="Polar residues" evidence="1">
    <location>
        <begin position="867"/>
        <end position="880"/>
    </location>
</feature>
<protein>
    <submittedName>
        <fullName evidence="2">Uncharacterized protein</fullName>
    </submittedName>
</protein>
<feature type="compositionally biased region" description="Basic and acidic residues" evidence="1">
    <location>
        <begin position="470"/>
        <end position="479"/>
    </location>
</feature>
<reference evidence="2" key="1">
    <citation type="journal article" date="2020" name="Stud. Mycol.">
        <title>101 Dothideomycetes genomes: a test case for predicting lifestyles and emergence of pathogens.</title>
        <authorList>
            <person name="Haridas S."/>
            <person name="Albert R."/>
            <person name="Binder M."/>
            <person name="Bloem J."/>
            <person name="Labutti K."/>
            <person name="Salamov A."/>
            <person name="Andreopoulos B."/>
            <person name="Baker S."/>
            <person name="Barry K."/>
            <person name="Bills G."/>
            <person name="Bluhm B."/>
            <person name="Cannon C."/>
            <person name="Castanera R."/>
            <person name="Culley D."/>
            <person name="Daum C."/>
            <person name="Ezra D."/>
            <person name="Gonzalez J."/>
            <person name="Henrissat B."/>
            <person name="Kuo A."/>
            <person name="Liang C."/>
            <person name="Lipzen A."/>
            <person name="Lutzoni F."/>
            <person name="Magnuson J."/>
            <person name="Mondo S."/>
            <person name="Nolan M."/>
            <person name="Ohm R."/>
            <person name="Pangilinan J."/>
            <person name="Park H.-J."/>
            <person name="Ramirez L."/>
            <person name="Alfaro M."/>
            <person name="Sun H."/>
            <person name="Tritt A."/>
            <person name="Yoshinaga Y."/>
            <person name="Zwiers L.-H."/>
            <person name="Turgeon B."/>
            <person name="Goodwin S."/>
            <person name="Spatafora J."/>
            <person name="Crous P."/>
            <person name="Grigoriev I."/>
        </authorList>
    </citation>
    <scope>NUCLEOTIDE SEQUENCE</scope>
    <source>
        <strain evidence="2">CBS 133067</strain>
    </source>
</reference>
<feature type="compositionally biased region" description="Low complexity" evidence="1">
    <location>
        <begin position="594"/>
        <end position="603"/>
    </location>
</feature>
<evidence type="ECO:0000256" key="1">
    <source>
        <dbReference type="SAM" id="MobiDB-lite"/>
    </source>
</evidence>
<feature type="region of interest" description="Disordered" evidence="1">
    <location>
        <begin position="761"/>
        <end position="781"/>
    </location>
</feature>
<organism evidence="2 3">
    <name type="scientific">Rhizodiscina lignyota</name>
    <dbReference type="NCBI Taxonomy" id="1504668"/>
    <lineage>
        <taxon>Eukaryota</taxon>
        <taxon>Fungi</taxon>
        <taxon>Dikarya</taxon>
        <taxon>Ascomycota</taxon>
        <taxon>Pezizomycotina</taxon>
        <taxon>Dothideomycetes</taxon>
        <taxon>Pleosporomycetidae</taxon>
        <taxon>Aulographales</taxon>
        <taxon>Rhizodiscinaceae</taxon>
        <taxon>Rhizodiscina</taxon>
    </lineage>
</organism>
<name>A0A9P4INI4_9PEZI</name>